<reference evidence="2 3" key="1">
    <citation type="submission" date="2024-09" db="EMBL/GenBank/DDBJ databases">
        <authorList>
            <person name="Sun Q."/>
            <person name="Mori K."/>
        </authorList>
    </citation>
    <scope>NUCLEOTIDE SEQUENCE [LARGE SCALE GENOMIC DNA]</scope>
    <source>
        <strain evidence="2 3">JCM 13519</strain>
    </source>
</reference>
<evidence type="ECO:0008006" key="4">
    <source>
        <dbReference type="Google" id="ProtNLM"/>
    </source>
</evidence>
<feature type="transmembrane region" description="Helical" evidence="1">
    <location>
        <begin position="269"/>
        <end position="290"/>
    </location>
</feature>
<feature type="transmembrane region" description="Helical" evidence="1">
    <location>
        <begin position="162"/>
        <end position="185"/>
    </location>
</feature>
<gene>
    <name evidence="2" type="ORF">ACFFPI_05645</name>
</gene>
<accession>A0ABV5UMJ2</accession>
<keyword evidence="1" id="KW-0812">Transmembrane</keyword>
<dbReference type="Proteomes" id="UP001589536">
    <property type="component" value="Unassembled WGS sequence"/>
</dbReference>
<keyword evidence="3" id="KW-1185">Reference proteome</keyword>
<keyword evidence="1" id="KW-0472">Membrane</keyword>
<feature type="transmembrane region" description="Helical" evidence="1">
    <location>
        <begin position="403"/>
        <end position="426"/>
    </location>
</feature>
<comment type="caution">
    <text evidence="2">The sequence shown here is derived from an EMBL/GenBank/DDBJ whole genome shotgun (WGS) entry which is preliminary data.</text>
</comment>
<protein>
    <recommendedName>
        <fullName evidence="4">Integral membrane protein</fullName>
    </recommendedName>
</protein>
<proteinExistence type="predicted"/>
<name>A0ABV5UMJ2_9MICC</name>
<feature type="transmembrane region" description="Helical" evidence="1">
    <location>
        <begin position="30"/>
        <end position="57"/>
    </location>
</feature>
<feature type="transmembrane region" description="Helical" evidence="1">
    <location>
        <begin position="121"/>
        <end position="141"/>
    </location>
</feature>
<evidence type="ECO:0000256" key="1">
    <source>
        <dbReference type="SAM" id="Phobius"/>
    </source>
</evidence>
<feature type="transmembrane region" description="Helical" evidence="1">
    <location>
        <begin position="503"/>
        <end position="527"/>
    </location>
</feature>
<feature type="transmembrane region" description="Helical" evidence="1">
    <location>
        <begin position="364"/>
        <end position="383"/>
    </location>
</feature>
<evidence type="ECO:0000313" key="2">
    <source>
        <dbReference type="EMBL" id="MFB9713636.1"/>
    </source>
</evidence>
<sequence length="832" mass="86659">MPETSGMPEPPNQAPLQVPRWLDSVQLKGLWVGAVVAVGSYLAGFLVAMAMVMISVIGASTSNGGHLVPTGTPGFSGVETGNVWSVLGQLTAQLLAMAHLGKLSTLLEGAVPFLGTIQGGASVYAVPLGLLAISSLSVYTGSRVAEHRVPSGSRAQLVAQSLVTGAVYSAAVNVVAAAAAISFPASNGFSTSPVTAAGFWPTVFSMLLGFAVSAAARSRTAAAEVPPVVPAPLSRALNLPLIAASSHLLLFTCIAAPVVWVFAGVSNGWAGLLTVPLWIGNATGLLFVMAHLGGLRVLADASYIGGAASGNTDRIFYGFDGGVGGGADLALTLGAFLLALICTLLTGLLVLLRRGYADSAKIGTWVPVPAAYLTLGLVLLPLLNLSATFKLGTLVRADYGLGLVWWAPVVFLLWGFLVEATARYLAPYLLPFVPVRLQNLVRTGVPPIPASVVADSLERQPTADQQTTDLPVGDVSPANAARGSAYNGPPLAKRLSPAGRRKALLIAVSSGVVAVLAIGSLGAVTVIKAGNGPDKVVRDYIQALVDGDAERAVRISDPGVPNEQRVLLSNTVYGAATKRIDGYAILSSQVTGKQATVWVEVRQDGRRSEIPFVLDMEHPDILDDHWKLQSRGFNTVRLSADAAVSAFSVNGVGTVAAPRGGYGSAIELPAFPGEYTIGLPAKEKYLAAKEKRILVGMVTSVRTTEDTSLEVTGSNELAAEVDRQVGAALSKCAASKELSPEGCPFYTFGFGETRNVKWAVPVSPKISVRPSYNGTWRISTATAGTAEVSYERNTSFNPSTPDWKQENDSVAVRVYGTATVNSDSVSVELSKY</sequence>
<feature type="transmembrane region" description="Helical" evidence="1">
    <location>
        <begin position="197"/>
        <end position="216"/>
    </location>
</feature>
<feature type="transmembrane region" description="Helical" evidence="1">
    <location>
        <begin position="329"/>
        <end position="352"/>
    </location>
</feature>
<organism evidence="2 3">
    <name type="scientific">Arthrobacter methylotrophus</name>
    <dbReference type="NCBI Taxonomy" id="121291"/>
    <lineage>
        <taxon>Bacteria</taxon>
        <taxon>Bacillati</taxon>
        <taxon>Actinomycetota</taxon>
        <taxon>Actinomycetes</taxon>
        <taxon>Micrococcales</taxon>
        <taxon>Micrococcaceae</taxon>
        <taxon>Arthrobacter</taxon>
    </lineage>
</organism>
<dbReference type="EMBL" id="JBHMBH010000012">
    <property type="protein sequence ID" value="MFB9713636.1"/>
    <property type="molecule type" value="Genomic_DNA"/>
</dbReference>
<keyword evidence="1" id="KW-1133">Transmembrane helix</keyword>
<evidence type="ECO:0000313" key="3">
    <source>
        <dbReference type="Proteomes" id="UP001589536"/>
    </source>
</evidence>
<dbReference type="RefSeq" id="WP_345052874.1">
    <property type="nucleotide sequence ID" value="NZ_BAABED010000001.1"/>
</dbReference>